<evidence type="ECO:0000313" key="2">
    <source>
        <dbReference type="EMBL" id="GMR62865.1"/>
    </source>
</evidence>
<evidence type="ECO:0000313" key="3">
    <source>
        <dbReference type="Proteomes" id="UP001328107"/>
    </source>
</evidence>
<organism evidence="2 3">
    <name type="scientific">Pristionchus mayeri</name>
    <dbReference type="NCBI Taxonomy" id="1317129"/>
    <lineage>
        <taxon>Eukaryota</taxon>
        <taxon>Metazoa</taxon>
        <taxon>Ecdysozoa</taxon>
        <taxon>Nematoda</taxon>
        <taxon>Chromadorea</taxon>
        <taxon>Rhabditida</taxon>
        <taxon>Rhabditina</taxon>
        <taxon>Diplogasteromorpha</taxon>
        <taxon>Diplogasteroidea</taxon>
        <taxon>Neodiplogasteridae</taxon>
        <taxon>Pristionchus</taxon>
    </lineage>
</organism>
<feature type="non-terminal residue" evidence="2">
    <location>
        <position position="94"/>
    </location>
</feature>
<proteinExistence type="predicted"/>
<sequence>MLFLPVFLFLLPLLFSSVDADCLNAKIRLLCGKDRYYGFLDYELWDDNFFFVGGDRKIMTRQSAQTERIINIDDRRKECGYFHTPYMIFTSYCL</sequence>
<gene>
    <name evidence="2" type="ORF">PMAYCL1PPCAC_33060</name>
</gene>
<comment type="caution">
    <text evidence="2">The sequence shown here is derived from an EMBL/GenBank/DDBJ whole genome shotgun (WGS) entry which is preliminary data.</text>
</comment>
<accession>A0AAN5IFZ3</accession>
<protein>
    <submittedName>
        <fullName evidence="2">Uncharacterized protein</fullName>
    </submittedName>
</protein>
<dbReference type="AlphaFoldDB" id="A0AAN5IFZ3"/>
<keyword evidence="1" id="KW-0732">Signal</keyword>
<keyword evidence="3" id="KW-1185">Reference proteome</keyword>
<dbReference type="Proteomes" id="UP001328107">
    <property type="component" value="Unassembled WGS sequence"/>
</dbReference>
<name>A0AAN5IFZ3_9BILA</name>
<evidence type="ECO:0000256" key="1">
    <source>
        <dbReference type="SAM" id="SignalP"/>
    </source>
</evidence>
<dbReference type="EMBL" id="BTRK01000006">
    <property type="protein sequence ID" value="GMR62865.1"/>
    <property type="molecule type" value="Genomic_DNA"/>
</dbReference>
<feature type="signal peptide" evidence="1">
    <location>
        <begin position="1"/>
        <end position="20"/>
    </location>
</feature>
<feature type="chain" id="PRO_5042832450" evidence="1">
    <location>
        <begin position="21"/>
        <end position="94"/>
    </location>
</feature>
<reference evidence="3" key="1">
    <citation type="submission" date="2022-10" db="EMBL/GenBank/DDBJ databases">
        <title>Genome assembly of Pristionchus species.</title>
        <authorList>
            <person name="Yoshida K."/>
            <person name="Sommer R.J."/>
        </authorList>
    </citation>
    <scope>NUCLEOTIDE SEQUENCE [LARGE SCALE GENOMIC DNA]</scope>
    <source>
        <strain evidence="3">RS5460</strain>
    </source>
</reference>